<feature type="compositionally biased region" description="Basic and acidic residues" evidence="2">
    <location>
        <begin position="177"/>
        <end position="201"/>
    </location>
</feature>
<evidence type="ECO:0000256" key="1">
    <source>
        <dbReference type="SAM" id="Coils"/>
    </source>
</evidence>
<evidence type="ECO:0000256" key="2">
    <source>
        <dbReference type="SAM" id="MobiDB-lite"/>
    </source>
</evidence>
<keyword evidence="1" id="KW-0175">Coiled coil</keyword>
<dbReference type="RefSeq" id="WP_003330935.1">
    <property type="nucleotide sequence ID" value="NZ_AJLR01000046.1"/>
</dbReference>
<dbReference type="STRING" id="1131731.BAZO_08351"/>
<dbReference type="AlphaFoldDB" id="K6E2T5"/>
<gene>
    <name evidence="3" type="ORF">BAZO_08351</name>
</gene>
<dbReference type="PATRIC" id="fig|1131731.3.peg.1745"/>
<sequence>MNKEQLMALGLTEEQANKIIEGFGQMIPKSRLDEKINEAKELKDQMAQRDKDLTELKKKAEGNEELQSKFTDLEKKYKDDTAAYEAKIKETQMSSALKLALAGKVHDADLVAGLIDKTKIELGEDGNISKGLDDQIKTLKESKSFLFTAETKPSGIKGATPPGGDPTIPPNNPSDSFGKKLAEEAAKGNKGLEEARKSYFE</sequence>
<accession>K6E2T5</accession>
<evidence type="ECO:0000313" key="4">
    <source>
        <dbReference type="Proteomes" id="UP000006315"/>
    </source>
</evidence>
<proteinExistence type="predicted"/>
<feature type="compositionally biased region" description="Pro residues" evidence="2">
    <location>
        <begin position="163"/>
        <end position="172"/>
    </location>
</feature>
<protein>
    <submittedName>
        <fullName evidence="3">Methyl-accepting chemotaxis protein scaffolding protein</fullName>
    </submittedName>
</protein>
<reference evidence="3 4" key="1">
    <citation type="journal article" date="2012" name="Front. Microbiol.">
        <title>Redundancy and modularity in membrane-associated dissimilatory nitrate reduction in Bacillus.</title>
        <authorList>
            <person name="Heylen K."/>
            <person name="Keltjens J."/>
        </authorList>
    </citation>
    <scope>NUCLEOTIDE SEQUENCE [LARGE SCALE GENOMIC DNA]</scope>
    <source>
        <strain evidence="3 4">LMG 9581</strain>
    </source>
</reference>
<comment type="caution">
    <text evidence="3">The sequence shown here is derived from an EMBL/GenBank/DDBJ whole genome shotgun (WGS) entry which is preliminary data.</text>
</comment>
<dbReference type="Pfam" id="PF06810">
    <property type="entry name" value="Phage_scaffold"/>
    <property type="match status" value="1"/>
</dbReference>
<feature type="region of interest" description="Disordered" evidence="2">
    <location>
        <begin position="150"/>
        <end position="201"/>
    </location>
</feature>
<organism evidence="3 4">
    <name type="scientific">Schinkia azotoformans LMG 9581</name>
    <dbReference type="NCBI Taxonomy" id="1131731"/>
    <lineage>
        <taxon>Bacteria</taxon>
        <taxon>Bacillati</taxon>
        <taxon>Bacillota</taxon>
        <taxon>Bacilli</taxon>
        <taxon>Bacillales</taxon>
        <taxon>Bacillaceae</taxon>
        <taxon>Calidifontibacillus/Schinkia group</taxon>
        <taxon>Schinkia</taxon>
    </lineage>
</organism>
<keyword evidence="4" id="KW-1185">Reference proteome</keyword>
<evidence type="ECO:0000313" key="3">
    <source>
        <dbReference type="EMBL" id="EKN67486.1"/>
    </source>
</evidence>
<dbReference type="EMBL" id="AJLR01000046">
    <property type="protein sequence ID" value="EKN67486.1"/>
    <property type="molecule type" value="Genomic_DNA"/>
</dbReference>
<dbReference type="InterPro" id="IPR009636">
    <property type="entry name" value="SCAF"/>
</dbReference>
<feature type="coiled-coil region" evidence="1">
    <location>
        <begin position="29"/>
        <end position="83"/>
    </location>
</feature>
<dbReference type="Proteomes" id="UP000006315">
    <property type="component" value="Unassembled WGS sequence"/>
</dbReference>
<name>K6E2T5_SCHAZ</name>